<accession>A0A4Y9XS98</accession>
<sequence length="436" mass="49456">MSGHRDPGMSVVPVSAAATSISASEFWQDAKKRRLAHMNMHPWNPSPPCGYVDREVRSKLALEMGAVEQVLLSIRTSYNAFAPVNRLPPEIFTQIFGFLQLASPPRVAMYNPRAPGYRMGWLYVTHVCRQWRDIALEHSSMWSNILLDWGKHCTEEFLRRAGTTPITLMVVGLETKADVLDLTSTNQEQLFKILHSLRVAAPILEKVFLHNIFERWDDSIPTHLRTPLPVLPADLFDRSAPCLRHLDIMRFSFSWHTLAFESLVHLEIAQDARPPLTNTSPDSKLLDFGLCLRVLADMPVLETLKLHYAVPSFQPENAASYVHSLPTVTLSTLQNLDIKDHVFECALALKHIITLMLSPAKTRVACTLDPARGRGSMHILPWLISQVRAWSGSSIRSMEIREWHGGFRLTAWDGFSPKHQENPHLQIGTNWYQLVN</sequence>
<protein>
    <recommendedName>
        <fullName evidence="1">F-box domain-containing protein</fullName>
    </recommendedName>
</protein>
<evidence type="ECO:0000313" key="3">
    <source>
        <dbReference type="Proteomes" id="UP000298327"/>
    </source>
</evidence>
<comment type="caution">
    <text evidence="2">The sequence shown here is derived from an EMBL/GenBank/DDBJ whole genome shotgun (WGS) entry which is preliminary data.</text>
</comment>
<proteinExistence type="predicted"/>
<dbReference type="Proteomes" id="UP000298327">
    <property type="component" value="Unassembled WGS sequence"/>
</dbReference>
<gene>
    <name evidence="2" type="ORF">EVG20_g10623</name>
</gene>
<reference evidence="2 3" key="1">
    <citation type="submission" date="2019-02" db="EMBL/GenBank/DDBJ databases">
        <title>Genome sequencing of the rare red list fungi Dentipellis fragilis.</title>
        <authorList>
            <person name="Buettner E."/>
            <person name="Kellner H."/>
        </authorList>
    </citation>
    <scope>NUCLEOTIDE SEQUENCE [LARGE SCALE GENOMIC DNA]</scope>
    <source>
        <strain evidence="2 3">DSM 105465</strain>
    </source>
</reference>
<organism evidence="2 3">
    <name type="scientific">Dentipellis fragilis</name>
    <dbReference type="NCBI Taxonomy" id="205917"/>
    <lineage>
        <taxon>Eukaryota</taxon>
        <taxon>Fungi</taxon>
        <taxon>Dikarya</taxon>
        <taxon>Basidiomycota</taxon>
        <taxon>Agaricomycotina</taxon>
        <taxon>Agaricomycetes</taxon>
        <taxon>Russulales</taxon>
        <taxon>Hericiaceae</taxon>
        <taxon>Dentipellis</taxon>
    </lineage>
</organism>
<dbReference type="InterPro" id="IPR001810">
    <property type="entry name" value="F-box_dom"/>
</dbReference>
<dbReference type="Pfam" id="PF12937">
    <property type="entry name" value="F-box-like"/>
    <property type="match status" value="1"/>
</dbReference>
<name>A0A4Y9XS98_9AGAM</name>
<dbReference type="AlphaFoldDB" id="A0A4Y9XS98"/>
<keyword evidence="3" id="KW-1185">Reference proteome</keyword>
<evidence type="ECO:0000313" key="2">
    <source>
        <dbReference type="EMBL" id="TFY52273.1"/>
    </source>
</evidence>
<dbReference type="OrthoDB" id="2884925at2759"/>
<dbReference type="EMBL" id="SEOQ01001338">
    <property type="protein sequence ID" value="TFY52273.1"/>
    <property type="molecule type" value="Genomic_DNA"/>
</dbReference>
<feature type="domain" description="F-box" evidence="1">
    <location>
        <begin position="85"/>
        <end position="147"/>
    </location>
</feature>
<dbReference type="Gene3D" id="1.20.1280.50">
    <property type="match status" value="1"/>
</dbReference>
<evidence type="ECO:0000259" key="1">
    <source>
        <dbReference type="Pfam" id="PF12937"/>
    </source>
</evidence>